<evidence type="ECO:0000259" key="17">
    <source>
        <dbReference type="Pfam" id="PF00593"/>
    </source>
</evidence>
<organism evidence="19 20">
    <name type="scientific">Stakelama pacifica</name>
    <dbReference type="NCBI Taxonomy" id="517720"/>
    <lineage>
        <taxon>Bacteria</taxon>
        <taxon>Pseudomonadati</taxon>
        <taxon>Pseudomonadota</taxon>
        <taxon>Alphaproteobacteria</taxon>
        <taxon>Sphingomonadales</taxon>
        <taxon>Sphingomonadaceae</taxon>
        <taxon>Stakelama</taxon>
    </lineage>
</organism>
<dbReference type="Pfam" id="PF07715">
    <property type="entry name" value="Plug"/>
    <property type="match status" value="1"/>
</dbReference>
<evidence type="ECO:0000256" key="14">
    <source>
        <dbReference type="PROSITE-ProRule" id="PRU01360"/>
    </source>
</evidence>
<evidence type="ECO:0000256" key="6">
    <source>
        <dbReference type="ARBA" id="ARBA00022692"/>
    </source>
</evidence>
<keyword evidence="10 15" id="KW-0798">TonB box</keyword>
<dbReference type="InterPro" id="IPR012910">
    <property type="entry name" value="Plug_dom"/>
</dbReference>
<dbReference type="CDD" id="cd01347">
    <property type="entry name" value="ligand_gated_channel"/>
    <property type="match status" value="1"/>
</dbReference>
<dbReference type="InterPro" id="IPR039426">
    <property type="entry name" value="TonB-dep_rcpt-like"/>
</dbReference>
<feature type="domain" description="TonB-dependent receptor plug" evidence="18">
    <location>
        <begin position="69"/>
        <end position="168"/>
    </location>
</feature>
<dbReference type="GO" id="GO:0038023">
    <property type="term" value="F:signaling receptor activity"/>
    <property type="evidence" value="ECO:0007669"/>
    <property type="project" value="InterPro"/>
</dbReference>
<keyword evidence="4 14" id="KW-1134">Transmembrane beta strand</keyword>
<evidence type="ECO:0000256" key="10">
    <source>
        <dbReference type="ARBA" id="ARBA00023077"/>
    </source>
</evidence>
<evidence type="ECO:0000313" key="20">
    <source>
        <dbReference type="Proteomes" id="UP000295493"/>
    </source>
</evidence>
<dbReference type="Proteomes" id="UP000295493">
    <property type="component" value="Unassembled WGS sequence"/>
</dbReference>
<gene>
    <name evidence="19" type="ORF">EV664_1256</name>
</gene>
<dbReference type="Gene3D" id="2.170.130.10">
    <property type="entry name" value="TonB-dependent receptor, plug domain"/>
    <property type="match status" value="1"/>
</dbReference>
<evidence type="ECO:0000256" key="3">
    <source>
        <dbReference type="ARBA" id="ARBA00022448"/>
    </source>
</evidence>
<reference evidence="19 20" key="1">
    <citation type="submission" date="2019-03" db="EMBL/GenBank/DDBJ databases">
        <title>Genomic Encyclopedia of Type Strains, Phase IV (KMG-IV): sequencing the most valuable type-strain genomes for metagenomic binning, comparative biology and taxonomic classification.</title>
        <authorList>
            <person name="Goeker M."/>
        </authorList>
    </citation>
    <scope>NUCLEOTIDE SEQUENCE [LARGE SCALE GENOMIC DNA]</scope>
    <source>
        <strain evidence="19 20">DSM 25059</strain>
    </source>
</reference>
<dbReference type="InterPro" id="IPR010105">
    <property type="entry name" value="TonB_sidphr_rcpt"/>
</dbReference>
<keyword evidence="20" id="KW-1185">Reference proteome</keyword>
<evidence type="ECO:0000256" key="15">
    <source>
        <dbReference type="RuleBase" id="RU003357"/>
    </source>
</evidence>
<evidence type="ECO:0000259" key="18">
    <source>
        <dbReference type="Pfam" id="PF07715"/>
    </source>
</evidence>
<dbReference type="SUPFAM" id="SSF56935">
    <property type="entry name" value="Porins"/>
    <property type="match status" value="1"/>
</dbReference>
<dbReference type="PANTHER" id="PTHR32552:SF89">
    <property type="entry name" value="CATECHOLATE SIDEROPHORE RECEPTOR FIU"/>
    <property type="match status" value="1"/>
</dbReference>
<dbReference type="PROSITE" id="PS52016">
    <property type="entry name" value="TONB_DEPENDENT_REC_3"/>
    <property type="match status" value="1"/>
</dbReference>
<proteinExistence type="inferred from homology"/>
<dbReference type="OrthoDB" id="9760333at2"/>
<keyword evidence="5" id="KW-0410">Iron transport</keyword>
<evidence type="ECO:0000256" key="4">
    <source>
        <dbReference type="ARBA" id="ARBA00022452"/>
    </source>
</evidence>
<accession>A0A4R6F9P1</accession>
<keyword evidence="12 19" id="KW-0675">Receptor</keyword>
<dbReference type="GO" id="GO:0015891">
    <property type="term" value="P:siderophore transport"/>
    <property type="evidence" value="ECO:0007669"/>
    <property type="project" value="InterPro"/>
</dbReference>
<keyword evidence="11 14" id="KW-0472">Membrane</keyword>
<evidence type="ECO:0000256" key="5">
    <source>
        <dbReference type="ARBA" id="ARBA00022496"/>
    </source>
</evidence>
<keyword evidence="7 16" id="KW-0732">Signal</keyword>
<evidence type="ECO:0000256" key="12">
    <source>
        <dbReference type="ARBA" id="ARBA00023170"/>
    </source>
</evidence>
<dbReference type="NCBIfam" id="TIGR01783">
    <property type="entry name" value="TonB-siderophor"/>
    <property type="match status" value="1"/>
</dbReference>
<keyword evidence="6 14" id="KW-0812">Transmembrane</keyword>
<feature type="domain" description="TonB-dependent receptor-like beta-barrel" evidence="17">
    <location>
        <begin position="244"/>
        <end position="704"/>
    </location>
</feature>
<dbReference type="RefSeq" id="WP_133497209.1">
    <property type="nucleotide sequence ID" value="NZ_BMLU01000026.1"/>
</dbReference>
<feature type="signal peptide" evidence="16">
    <location>
        <begin position="1"/>
        <end position="30"/>
    </location>
</feature>
<evidence type="ECO:0000256" key="2">
    <source>
        <dbReference type="ARBA" id="ARBA00009810"/>
    </source>
</evidence>
<dbReference type="EMBL" id="SNWD01000025">
    <property type="protein sequence ID" value="TDN77763.1"/>
    <property type="molecule type" value="Genomic_DNA"/>
</dbReference>
<dbReference type="InterPro" id="IPR000531">
    <property type="entry name" value="Beta-barrel_TonB"/>
</dbReference>
<evidence type="ECO:0000256" key="16">
    <source>
        <dbReference type="SAM" id="SignalP"/>
    </source>
</evidence>
<dbReference type="InterPro" id="IPR036942">
    <property type="entry name" value="Beta-barrel_TonB_sf"/>
</dbReference>
<dbReference type="PANTHER" id="PTHR32552">
    <property type="entry name" value="FERRICHROME IRON RECEPTOR-RELATED"/>
    <property type="match status" value="1"/>
</dbReference>
<evidence type="ECO:0000256" key="7">
    <source>
        <dbReference type="ARBA" id="ARBA00022729"/>
    </source>
</evidence>
<sequence>MARATTGRSAGFVALGCVGFVASVAAPAHAQDAQKNPTQLQGVTVTDAGIDEDAYKVDAISSPKATASLLDTPRTINIVTDKVLQDTASFSLEDALRTVPGITLGAGEGGVASADIPLIRGVDATGSTFVDGARDIGSQTRETFALERIEVFKGANSALDGRGSAGGAINLVTKTAHAGTSMNASGTIGTDNFYRVTGDVNTEIADKLAARVVAMYHNADVAGRDAVFDKRWGVAPSITYGVGTPITATFAYYHYETDAMPDYGIPLTSRGQLSGDRREPADVDHDNFYGLKDRDFQKTRVDSASFIFRADLGGGWGMANTTRYSNNRNDYIVTNPDDSAGNVANGYVWRNTKSRNSLNEGIVSNTNFSGVFDTGGIGHSVSFGGELSVSDSTNRNYSVDTGNFRAGSGDDCATAGLASYNCTTLDNPNPNDPWAGSITPSATPNRASAEDYSLYAFDTVTIVPQLLLNGGLRWTSYSVKASGSGRGGSYSAESSTDFWTWQAGALFKPTEASSLYFSYANSKTPPGSDVGEGSNNLGSGNAYYEPSTTKNWEIGGKMELFNGGLLLTAAAFRAERGNIQENDPIAGPIFIADKARLQGFELGATGMIGPVSIIAGYTLVDSDLRDGSENDGNALPNTPKHNVAVTVNWDVTPRITIGGGAYGASKRYADTANLIRADGYVRFDANAAYRISDALSVRVNLRNVGDERYITKLRNPHFAVPAAGRQALLTLSASY</sequence>
<dbReference type="GO" id="GO:0009279">
    <property type="term" value="C:cell outer membrane"/>
    <property type="evidence" value="ECO:0007669"/>
    <property type="project" value="UniProtKB-SubCell"/>
</dbReference>
<evidence type="ECO:0000256" key="8">
    <source>
        <dbReference type="ARBA" id="ARBA00023004"/>
    </source>
</evidence>
<protein>
    <submittedName>
        <fullName evidence="19">Catecholate siderophore receptor</fullName>
    </submittedName>
</protein>
<keyword evidence="9" id="KW-0406">Ion transport</keyword>
<keyword evidence="3 14" id="KW-0813">Transport</keyword>
<comment type="subcellular location">
    <subcellularLocation>
        <location evidence="1 14">Cell outer membrane</location>
        <topology evidence="1 14">Multi-pass membrane protein</topology>
    </subcellularLocation>
</comment>
<evidence type="ECO:0000256" key="9">
    <source>
        <dbReference type="ARBA" id="ARBA00023065"/>
    </source>
</evidence>
<evidence type="ECO:0000256" key="11">
    <source>
        <dbReference type="ARBA" id="ARBA00023136"/>
    </source>
</evidence>
<evidence type="ECO:0000256" key="13">
    <source>
        <dbReference type="ARBA" id="ARBA00023237"/>
    </source>
</evidence>
<evidence type="ECO:0000313" key="19">
    <source>
        <dbReference type="EMBL" id="TDN77763.1"/>
    </source>
</evidence>
<evidence type="ECO:0000256" key="1">
    <source>
        <dbReference type="ARBA" id="ARBA00004571"/>
    </source>
</evidence>
<dbReference type="InterPro" id="IPR037066">
    <property type="entry name" value="Plug_dom_sf"/>
</dbReference>
<comment type="similarity">
    <text evidence="2 14 15">Belongs to the TonB-dependent receptor family.</text>
</comment>
<feature type="chain" id="PRO_5020684075" evidence="16">
    <location>
        <begin position="31"/>
        <end position="735"/>
    </location>
</feature>
<dbReference type="Gene3D" id="2.40.170.20">
    <property type="entry name" value="TonB-dependent receptor, beta-barrel domain"/>
    <property type="match status" value="1"/>
</dbReference>
<dbReference type="GO" id="GO:0015344">
    <property type="term" value="F:siderophore uptake transmembrane transporter activity"/>
    <property type="evidence" value="ECO:0007669"/>
    <property type="project" value="TreeGrafter"/>
</dbReference>
<dbReference type="AlphaFoldDB" id="A0A4R6F9P1"/>
<comment type="caution">
    <text evidence="19">The sequence shown here is derived from an EMBL/GenBank/DDBJ whole genome shotgun (WGS) entry which is preliminary data.</text>
</comment>
<name>A0A4R6F9P1_9SPHN</name>
<keyword evidence="8" id="KW-0408">Iron</keyword>
<keyword evidence="13 14" id="KW-0998">Cell outer membrane</keyword>
<dbReference type="Pfam" id="PF00593">
    <property type="entry name" value="TonB_dep_Rec_b-barrel"/>
    <property type="match status" value="1"/>
</dbReference>